<keyword evidence="2" id="KW-1185">Reference proteome</keyword>
<evidence type="ECO:0000313" key="2">
    <source>
        <dbReference type="Proteomes" id="UP000294796"/>
    </source>
</evidence>
<reference evidence="1 2" key="1">
    <citation type="submission" date="2019-03" db="EMBL/GenBank/DDBJ databases">
        <title>Luteimonas zhaokaii sp.nov., isolated from the rectal contents of Plateau pika in Yushu, Qinghai Province, China.</title>
        <authorList>
            <person name="Zhang G."/>
        </authorList>
    </citation>
    <scope>NUCLEOTIDE SEQUENCE [LARGE SCALE GENOMIC DNA]</scope>
    <source>
        <strain evidence="1 2">B9</strain>
    </source>
</reference>
<organism evidence="1 2">
    <name type="scientific">Luteimonas aestuarii</name>
    <dbReference type="NCBI Taxonomy" id="453837"/>
    <lineage>
        <taxon>Bacteria</taxon>
        <taxon>Pseudomonadati</taxon>
        <taxon>Pseudomonadota</taxon>
        <taxon>Gammaproteobacteria</taxon>
        <taxon>Lysobacterales</taxon>
        <taxon>Lysobacteraceae</taxon>
        <taxon>Luteimonas</taxon>
    </lineage>
</organism>
<comment type="caution">
    <text evidence="1">The sequence shown here is derived from an EMBL/GenBank/DDBJ whole genome shotgun (WGS) entry which is preliminary data.</text>
</comment>
<evidence type="ECO:0000313" key="1">
    <source>
        <dbReference type="EMBL" id="TDK27387.1"/>
    </source>
</evidence>
<proteinExistence type="predicted"/>
<dbReference type="PROSITE" id="PS51257">
    <property type="entry name" value="PROKAR_LIPOPROTEIN"/>
    <property type="match status" value="1"/>
</dbReference>
<gene>
    <name evidence="1" type="ORF">E2F46_04145</name>
</gene>
<evidence type="ECO:0008006" key="3">
    <source>
        <dbReference type="Google" id="ProtNLM"/>
    </source>
</evidence>
<protein>
    <recommendedName>
        <fullName evidence="3">DUF5640 domain-containing protein</fullName>
    </recommendedName>
</protein>
<dbReference type="EMBL" id="SMTF01000002">
    <property type="protein sequence ID" value="TDK27387.1"/>
    <property type="molecule type" value="Genomic_DNA"/>
</dbReference>
<dbReference type="OrthoDB" id="5986450at2"/>
<dbReference type="RefSeq" id="WP_133320806.1">
    <property type="nucleotide sequence ID" value="NZ_SMTF01000002.1"/>
</dbReference>
<accession>A0A4R5U1E4</accession>
<sequence length="103" mass="11080">MNARGGTRTMVAAVALSLLAACGAGITGTWEDEMGLSRLTFQRGGKVVQSSMLAGVEMEMSYEVDRDTIRLRNPEAAGTALVLTRIDQDTLSGPMGLRFRRTD</sequence>
<dbReference type="Proteomes" id="UP000294796">
    <property type="component" value="Unassembled WGS sequence"/>
</dbReference>
<name>A0A4R5U1E4_9GAMM</name>
<dbReference type="AlphaFoldDB" id="A0A4R5U1E4"/>